<protein>
    <submittedName>
        <fullName evidence="1">Uncharacterized protein</fullName>
    </submittedName>
</protein>
<dbReference type="AlphaFoldDB" id="N1WSR1"/>
<sequence length="149" mass="17824">MNDLSKEEKRIFFVDFIRFINAIEFPNENDDQKRIHLLSLEEEQVKRVTYYLQDYEGEGFSLIIVEVDSDTVNLKIYEPHTDDFYEKENIVVRHNILEKYKNTNKDNTYLSVGMMEIIDNKPTVRPNAFLKIPLKSISFYEKEDTEDKE</sequence>
<organism evidence="1 2">
    <name type="scientific">Psychroflexus gondwanensis ACAM 44</name>
    <dbReference type="NCBI Taxonomy" id="1189619"/>
    <lineage>
        <taxon>Bacteria</taxon>
        <taxon>Pseudomonadati</taxon>
        <taxon>Bacteroidota</taxon>
        <taxon>Flavobacteriia</taxon>
        <taxon>Flavobacteriales</taxon>
        <taxon>Flavobacteriaceae</taxon>
        <taxon>Psychroflexus</taxon>
    </lineage>
</organism>
<name>N1WSR1_9FLAO</name>
<reference evidence="1 2" key="1">
    <citation type="journal article" date="2014" name="Genome Biol. Evol.">
        <title>Extensive gene acquisition in the extremely psychrophilic bacterial species Psychroflexus torquis and the link to sea-ice ecosystem specialism.</title>
        <authorList>
            <person name="Feng S."/>
            <person name="Powell S.M."/>
            <person name="Wilson R."/>
            <person name="Bowman J.P."/>
        </authorList>
    </citation>
    <scope>NUCLEOTIDE SEQUENCE [LARGE SCALE GENOMIC DNA]</scope>
    <source>
        <strain evidence="1 2">ACAM 44</strain>
    </source>
</reference>
<proteinExistence type="predicted"/>
<dbReference type="RefSeq" id="WP_003442947.1">
    <property type="nucleotide sequence ID" value="NZ_APLF01000016.1"/>
</dbReference>
<accession>N1WSR1</accession>
<evidence type="ECO:0000313" key="2">
    <source>
        <dbReference type="Proteomes" id="UP000012317"/>
    </source>
</evidence>
<keyword evidence="2" id="KW-1185">Reference proteome</keyword>
<dbReference type="EMBL" id="APLF01000016">
    <property type="protein sequence ID" value="EMY80262.1"/>
    <property type="molecule type" value="Genomic_DNA"/>
</dbReference>
<gene>
    <name evidence="1" type="ORF">pgond44_12572</name>
</gene>
<comment type="caution">
    <text evidence="1">The sequence shown here is derived from an EMBL/GenBank/DDBJ whole genome shotgun (WGS) entry which is preliminary data.</text>
</comment>
<dbReference type="Proteomes" id="UP000012317">
    <property type="component" value="Unassembled WGS sequence"/>
</dbReference>
<evidence type="ECO:0000313" key="1">
    <source>
        <dbReference type="EMBL" id="EMY80262.1"/>
    </source>
</evidence>